<dbReference type="GO" id="GO:0032259">
    <property type="term" value="P:methylation"/>
    <property type="evidence" value="ECO:0007669"/>
    <property type="project" value="UniProtKB-KW"/>
</dbReference>
<dbReference type="Gene3D" id="1.10.8.10">
    <property type="entry name" value="DNA helicase RuvA subunit, C-terminal domain"/>
    <property type="match status" value="1"/>
</dbReference>
<proteinExistence type="inferred from homology"/>
<dbReference type="InterPro" id="IPR004556">
    <property type="entry name" value="HemK-like"/>
</dbReference>
<dbReference type="Pfam" id="PF05175">
    <property type="entry name" value="MTS"/>
    <property type="match status" value="1"/>
</dbReference>
<dbReference type="InterPro" id="IPR040758">
    <property type="entry name" value="PrmC_N"/>
</dbReference>
<feature type="binding site" evidence="5">
    <location>
        <begin position="183"/>
        <end position="186"/>
    </location>
    <ligand>
        <name>substrate</name>
    </ligand>
</feature>
<dbReference type="PANTHER" id="PTHR18895">
    <property type="entry name" value="HEMK METHYLTRANSFERASE"/>
    <property type="match status" value="1"/>
</dbReference>
<dbReference type="Proteomes" id="UP000501991">
    <property type="component" value="Chromosome"/>
</dbReference>
<dbReference type="HAMAP" id="MF_02126">
    <property type="entry name" value="RF_methyltr_PrmC"/>
    <property type="match status" value="1"/>
</dbReference>
<dbReference type="InterPro" id="IPR002052">
    <property type="entry name" value="DNA_methylase_N6_adenine_CS"/>
</dbReference>
<evidence type="ECO:0000256" key="2">
    <source>
        <dbReference type="ARBA" id="ARBA00022679"/>
    </source>
</evidence>
<reference evidence="8 9" key="1">
    <citation type="submission" date="2020-02" db="EMBL/GenBank/DDBJ databases">
        <title>Nitrogenibacter mangrovi gen. nov., sp. nov. isolated from mangrove sediment, a denitrifying betaproteobacterium.</title>
        <authorList>
            <person name="Liao H."/>
            <person name="Tian Y."/>
        </authorList>
    </citation>
    <scope>NUCLEOTIDE SEQUENCE [LARGE SCALE GENOMIC DNA]</scope>
    <source>
        <strain evidence="8 9">M9-3-2</strain>
    </source>
</reference>
<evidence type="ECO:0000256" key="1">
    <source>
        <dbReference type="ARBA" id="ARBA00022603"/>
    </source>
</evidence>
<keyword evidence="1 5" id="KW-0489">Methyltransferase</keyword>
<gene>
    <name evidence="5 8" type="primary">prmC</name>
    <name evidence="8" type="ORF">G3580_05395</name>
</gene>
<name>A0A6C1B2K9_9RHOO</name>
<dbReference type="NCBIfam" id="TIGR03534">
    <property type="entry name" value="RF_mod_PrmC"/>
    <property type="match status" value="1"/>
</dbReference>
<dbReference type="PANTHER" id="PTHR18895:SF74">
    <property type="entry name" value="MTRF1L RELEASE FACTOR GLUTAMINE METHYLTRANSFERASE"/>
    <property type="match status" value="1"/>
</dbReference>
<evidence type="ECO:0000256" key="5">
    <source>
        <dbReference type="HAMAP-Rule" id="MF_02126"/>
    </source>
</evidence>
<dbReference type="GO" id="GO:0102559">
    <property type="term" value="F:peptide chain release factor N(5)-glutamine methyltransferase activity"/>
    <property type="evidence" value="ECO:0007669"/>
    <property type="project" value="UniProtKB-EC"/>
</dbReference>
<accession>A0A6C1B2K9</accession>
<evidence type="ECO:0000256" key="4">
    <source>
        <dbReference type="ARBA" id="ARBA00048391"/>
    </source>
</evidence>
<dbReference type="InterPro" id="IPR050320">
    <property type="entry name" value="N5-glutamine_MTase"/>
</dbReference>
<keyword evidence="9" id="KW-1185">Reference proteome</keyword>
<dbReference type="GO" id="GO:0003676">
    <property type="term" value="F:nucleic acid binding"/>
    <property type="evidence" value="ECO:0007669"/>
    <property type="project" value="InterPro"/>
</dbReference>
<evidence type="ECO:0000313" key="8">
    <source>
        <dbReference type="EMBL" id="QID17125.1"/>
    </source>
</evidence>
<feature type="binding site" evidence="5">
    <location>
        <position position="167"/>
    </location>
    <ligand>
        <name>S-adenosyl-L-methionine</name>
        <dbReference type="ChEBI" id="CHEBI:59789"/>
    </ligand>
</feature>
<feature type="binding site" evidence="5">
    <location>
        <position position="140"/>
    </location>
    <ligand>
        <name>S-adenosyl-L-methionine</name>
        <dbReference type="ChEBI" id="CHEBI:59789"/>
    </ligand>
</feature>
<dbReference type="CDD" id="cd02440">
    <property type="entry name" value="AdoMet_MTases"/>
    <property type="match status" value="1"/>
</dbReference>
<comment type="function">
    <text evidence="5">Methylates the class 1 translation termination release factors RF1/PrfA and RF2/PrfB on the glutamine residue of the universally conserved GGQ motif.</text>
</comment>
<dbReference type="SUPFAM" id="SSF53335">
    <property type="entry name" value="S-adenosyl-L-methionine-dependent methyltransferases"/>
    <property type="match status" value="1"/>
</dbReference>
<dbReference type="FunFam" id="3.40.50.150:FF:000053">
    <property type="entry name" value="Release factor glutamine methyltransferase"/>
    <property type="match status" value="1"/>
</dbReference>
<dbReference type="Pfam" id="PF17827">
    <property type="entry name" value="PrmC_N"/>
    <property type="match status" value="1"/>
</dbReference>
<dbReference type="PROSITE" id="PS00092">
    <property type="entry name" value="N6_MTASE"/>
    <property type="match status" value="1"/>
</dbReference>
<comment type="similarity">
    <text evidence="5">Belongs to the protein N5-glutamine methyltransferase family. PrmC subfamily.</text>
</comment>
<dbReference type="InterPro" id="IPR029063">
    <property type="entry name" value="SAM-dependent_MTases_sf"/>
</dbReference>
<feature type="binding site" evidence="5">
    <location>
        <position position="183"/>
    </location>
    <ligand>
        <name>S-adenosyl-L-methionine</name>
        <dbReference type="ChEBI" id="CHEBI:59789"/>
    </ligand>
</feature>
<dbReference type="KEGG" id="azq:G3580_05395"/>
<sequence length="282" mass="29845">MAAEPPSLGEALAHASARIGRVDARILLAHVLDKPVSYLVAFPERALSDAQQASLRELVRRRESGEPVAYLVGEREFYGRRFHVGPQVLIPRPETELLVDLAREAFPSGAGRVLDLGTGSGALAVTLACEWPAAEVVAVDASEAALSMAAKNAARLGASVRWVRSDWFEALAGEAPFDLIVSNPPYVGDADPHLSQGDVRFEPRTALAAGADGLDDIRRIVAAAPAFLRTGGCLLVEHGYDQAAAARELMEVGPFIGVHSWCDLAGIQRVTGARLDGGAEPA</sequence>
<evidence type="ECO:0000259" key="6">
    <source>
        <dbReference type="Pfam" id="PF05175"/>
    </source>
</evidence>
<dbReference type="InterPro" id="IPR007848">
    <property type="entry name" value="Small_mtfrase_dom"/>
</dbReference>
<protein>
    <recommendedName>
        <fullName evidence="5">Release factor glutamine methyltransferase</fullName>
        <shortName evidence="5">RF MTase</shortName>
        <ecNumber evidence="5">2.1.1.297</ecNumber>
    </recommendedName>
    <alternativeName>
        <fullName evidence="5">N5-glutamine methyltransferase PrmC</fullName>
    </alternativeName>
    <alternativeName>
        <fullName evidence="5">Protein-(glutamine-N5) MTase PrmC</fullName>
    </alternativeName>
    <alternativeName>
        <fullName evidence="5">Protein-glutamine N-methyltransferase PrmC</fullName>
    </alternativeName>
</protein>
<keyword evidence="3 5" id="KW-0949">S-adenosyl-L-methionine</keyword>
<organism evidence="8 9">
    <name type="scientific">Nitrogeniibacter mangrovi</name>
    <dbReference type="NCBI Taxonomy" id="2016596"/>
    <lineage>
        <taxon>Bacteria</taxon>
        <taxon>Pseudomonadati</taxon>
        <taxon>Pseudomonadota</taxon>
        <taxon>Betaproteobacteria</taxon>
        <taxon>Rhodocyclales</taxon>
        <taxon>Zoogloeaceae</taxon>
        <taxon>Nitrogeniibacter</taxon>
    </lineage>
</organism>
<dbReference type="Gene3D" id="3.40.50.150">
    <property type="entry name" value="Vaccinia Virus protein VP39"/>
    <property type="match status" value="1"/>
</dbReference>
<feature type="domain" description="Methyltransferase small" evidence="6">
    <location>
        <begin position="96"/>
        <end position="189"/>
    </location>
</feature>
<dbReference type="EMBL" id="CP048836">
    <property type="protein sequence ID" value="QID17125.1"/>
    <property type="molecule type" value="Genomic_DNA"/>
</dbReference>
<evidence type="ECO:0000256" key="3">
    <source>
        <dbReference type="ARBA" id="ARBA00022691"/>
    </source>
</evidence>
<feature type="domain" description="Release factor glutamine methyltransferase N-terminal" evidence="7">
    <location>
        <begin position="12"/>
        <end position="73"/>
    </location>
</feature>
<evidence type="ECO:0000313" key="9">
    <source>
        <dbReference type="Proteomes" id="UP000501991"/>
    </source>
</evidence>
<comment type="catalytic activity">
    <reaction evidence="4 5">
        <text>L-glutaminyl-[peptide chain release factor] + S-adenosyl-L-methionine = N(5)-methyl-L-glutaminyl-[peptide chain release factor] + S-adenosyl-L-homocysteine + H(+)</text>
        <dbReference type="Rhea" id="RHEA:42896"/>
        <dbReference type="Rhea" id="RHEA-COMP:10271"/>
        <dbReference type="Rhea" id="RHEA-COMP:10272"/>
        <dbReference type="ChEBI" id="CHEBI:15378"/>
        <dbReference type="ChEBI" id="CHEBI:30011"/>
        <dbReference type="ChEBI" id="CHEBI:57856"/>
        <dbReference type="ChEBI" id="CHEBI:59789"/>
        <dbReference type="ChEBI" id="CHEBI:61891"/>
        <dbReference type="EC" id="2.1.1.297"/>
    </reaction>
</comment>
<dbReference type="InterPro" id="IPR019874">
    <property type="entry name" value="RF_methyltr_PrmC"/>
</dbReference>
<dbReference type="RefSeq" id="WP_173764290.1">
    <property type="nucleotide sequence ID" value="NZ_CP048836.1"/>
</dbReference>
<dbReference type="EC" id="2.1.1.297" evidence="5"/>
<dbReference type="NCBIfam" id="TIGR00536">
    <property type="entry name" value="hemK_fam"/>
    <property type="match status" value="1"/>
</dbReference>
<evidence type="ECO:0000259" key="7">
    <source>
        <dbReference type="Pfam" id="PF17827"/>
    </source>
</evidence>
<keyword evidence="2 5" id="KW-0808">Transferase</keyword>
<feature type="binding site" evidence="5">
    <location>
        <begin position="117"/>
        <end position="121"/>
    </location>
    <ligand>
        <name>S-adenosyl-L-methionine</name>
        <dbReference type="ChEBI" id="CHEBI:59789"/>
    </ligand>
</feature>
<dbReference type="AlphaFoldDB" id="A0A6C1B2K9"/>